<gene>
    <name evidence="2" type="ORF">PILCRDRAFT_16093</name>
</gene>
<dbReference type="STRING" id="765440.A0A0C3EXJ1"/>
<protein>
    <submittedName>
        <fullName evidence="2">Uncharacterized protein</fullName>
    </submittedName>
</protein>
<evidence type="ECO:0000256" key="1">
    <source>
        <dbReference type="SAM" id="MobiDB-lite"/>
    </source>
</evidence>
<evidence type="ECO:0000313" key="3">
    <source>
        <dbReference type="Proteomes" id="UP000054166"/>
    </source>
</evidence>
<feature type="compositionally biased region" description="Basic and acidic residues" evidence="1">
    <location>
        <begin position="73"/>
        <end position="98"/>
    </location>
</feature>
<dbReference type="EMBL" id="KN833128">
    <property type="protein sequence ID" value="KIM72486.1"/>
    <property type="molecule type" value="Genomic_DNA"/>
</dbReference>
<sequence length="117" mass="13356">MPPINRSSDEMLTELQMSITNAAKGHTNVARTLFLRDTHAYLIDTHGVTHEILARENWMEGMAEMLKEWLANKNRDSREREGDVGSGDEPQRKDDFRRGPRLHGGHRSETTALETVD</sequence>
<keyword evidence="3" id="KW-1185">Reference proteome</keyword>
<dbReference type="InParanoid" id="A0A0C3EXJ1"/>
<dbReference type="Proteomes" id="UP000054166">
    <property type="component" value="Unassembled WGS sequence"/>
</dbReference>
<evidence type="ECO:0000313" key="2">
    <source>
        <dbReference type="EMBL" id="KIM72486.1"/>
    </source>
</evidence>
<proteinExistence type="predicted"/>
<reference evidence="2 3" key="1">
    <citation type="submission" date="2014-04" db="EMBL/GenBank/DDBJ databases">
        <authorList>
            <consortium name="DOE Joint Genome Institute"/>
            <person name="Kuo A."/>
            <person name="Tarkka M."/>
            <person name="Buscot F."/>
            <person name="Kohler A."/>
            <person name="Nagy L.G."/>
            <person name="Floudas D."/>
            <person name="Copeland A."/>
            <person name="Barry K.W."/>
            <person name="Cichocki N."/>
            <person name="Veneault-Fourrey C."/>
            <person name="LaButti K."/>
            <person name="Lindquist E.A."/>
            <person name="Lipzen A."/>
            <person name="Lundell T."/>
            <person name="Morin E."/>
            <person name="Murat C."/>
            <person name="Sun H."/>
            <person name="Tunlid A."/>
            <person name="Henrissat B."/>
            <person name="Grigoriev I.V."/>
            <person name="Hibbett D.S."/>
            <person name="Martin F."/>
            <person name="Nordberg H.P."/>
            <person name="Cantor M.N."/>
            <person name="Hua S.X."/>
        </authorList>
    </citation>
    <scope>NUCLEOTIDE SEQUENCE [LARGE SCALE GENOMIC DNA]</scope>
    <source>
        <strain evidence="2 3">F 1598</strain>
    </source>
</reference>
<dbReference type="AlphaFoldDB" id="A0A0C3EXJ1"/>
<dbReference type="HOGENOM" id="CLU_2085701_0_0_1"/>
<organism evidence="2 3">
    <name type="scientific">Piloderma croceum (strain F 1598)</name>
    <dbReference type="NCBI Taxonomy" id="765440"/>
    <lineage>
        <taxon>Eukaryota</taxon>
        <taxon>Fungi</taxon>
        <taxon>Dikarya</taxon>
        <taxon>Basidiomycota</taxon>
        <taxon>Agaricomycotina</taxon>
        <taxon>Agaricomycetes</taxon>
        <taxon>Agaricomycetidae</taxon>
        <taxon>Atheliales</taxon>
        <taxon>Atheliaceae</taxon>
        <taxon>Piloderma</taxon>
    </lineage>
</organism>
<dbReference type="OrthoDB" id="194358at2759"/>
<accession>A0A0C3EXJ1</accession>
<name>A0A0C3EXJ1_PILCF</name>
<reference evidence="3" key="2">
    <citation type="submission" date="2015-01" db="EMBL/GenBank/DDBJ databases">
        <title>Evolutionary Origins and Diversification of the Mycorrhizal Mutualists.</title>
        <authorList>
            <consortium name="DOE Joint Genome Institute"/>
            <consortium name="Mycorrhizal Genomics Consortium"/>
            <person name="Kohler A."/>
            <person name="Kuo A."/>
            <person name="Nagy L.G."/>
            <person name="Floudas D."/>
            <person name="Copeland A."/>
            <person name="Barry K.W."/>
            <person name="Cichocki N."/>
            <person name="Veneault-Fourrey C."/>
            <person name="LaButti K."/>
            <person name="Lindquist E.A."/>
            <person name="Lipzen A."/>
            <person name="Lundell T."/>
            <person name="Morin E."/>
            <person name="Murat C."/>
            <person name="Riley R."/>
            <person name="Ohm R."/>
            <person name="Sun H."/>
            <person name="Tunlid A."/>
            <person name="Henrissat B."/>
            <person name="Grigoriev I.V."/>
            <person name="Hibbett D.S."/>
            <person name="Martin F."/>
        </authorList>
    </citation>
    <scope>NUCLEOTIDE SEQUENCE [LARGE SCALE GENOMIC DNA]</scope>
    <source>
        <strain evidence="3">F 1598</strain>
    </source>
</reference>
<feature type="region of interest" description="Disordered" evidence="1">
    <location>
        <begin position="73"/>
        <end position="117"/>
    </location>
</feature>